<gene>
    <name evidence="2" type="ORF">RCOM_2024590</name>
</gene>
<dbReference type="Pfam" id="PF16113">
    <property type="entry name" value="ECH_2"/>
    <property type="match status" value="1"/>
</dbReference>
<sequence>MSIELTIEDSVAYVLINRPEKLNALDLAAFRALDELIDTFNADSKIRAVVFQGAGNKAFSAGADVSELVDITVAEATTQARFRQGVLTRLAEISRPTVAVLQGYALGGGAELALACTFRIATPGAKFGLPE</sequence>
<feature type="domain" description="Enoyl-CoA hydratase/isomerase" evidence="1">
    <location>
        <begin position="13"/>
        <end position="131"/>
    </location>
</feature>
<dbReference type="InterPro" id="IPR045004">
    <property type="entry name" value="ECH_dom"/>
</dbReference>
<keyword evidence="2" id="KW-0456">Lyase</keyword>
<dbReference type="EC" id="4.2.1.55" evidence="2"/>
<evidence type="ECO:0000313" key="2">
    <source>
        <dbReference type="EMBL" id="EEF22370.1"/>
    </source>
</evidence>
<dbReference type="AlphaFoldDB" id="B9TP43"/>
<dbReference type="PANTHER" id="PTHR11941">
    <property type="entry name" value="ENOYL-COA HYDRATASE-RELATED"/>
    <property type="match status" value="1"/>
</dbReference>
<name>B9TP43_RICCO</name>
<keyword evidence="3" id="KW-1185">Reference proteome</keyword>
<dbReference type="GO" id="GO:0016829">
    <property type="term" value="F:lyase activity"/>
    <property type="evidence" value="ECO:0007669"/>
    <property type="project" value="UniProtKB-KW"/>
</dbReference>
<dbReference type="PANTHER" id="PTHR11941:SF54">
    <property type="entry name" value="ENOYL-COA HYDRATASE, MITOCHONDRIAL"/>
    <property type="match status" value="1"/>
</dbReference>
<dbReference type="Proteomes" id="UP000008311">
    <property type="component" value="Unassembled WGS sequence"/>
</dbReference>
<dbReference type="InParanoid" id="B9TP43"/>
<evidence type="ECO:0000259" key="1">
    <source>
        <dbReference type="Pfam" id="PF16113"/>
    </source>
</evidence>
<proteinExistence type="predicted"/>
<dbReference type="eggNOG" id="KOG1680">
    <property type="taxonomic scope" value="Eukaryota"/>
</dbReference>
<dbReference type="STRING" id="3988.B9TP43"/>
<evidence type="ECO:0000313" key="3">
    <source>
        <dbReference type="Proteomes" id="UP000008311"/>
    </source>
</evidence>
<dbReference type="InterPro" id="IPR029045">
    <property type="entry name" value="ClpP/crotonase-like_dom_sf"/>
</dbReference>
<reference evidence="3" key="1">
    <citation type="journal article" date="2010" name="Nat. Biotechnol.">
        <title>Draft genome sequence of the oilseed species Ricinus communis.</title>
        <authorList>
            <person name="Chan A.P."/>
            <person name="Crabtree J."/>
            <person name="Zhao Q."/>
            <person name="Lorenzi H."/>
            <person name="Orvis J."/>
            <person name="Puiu D."/>
            <person name="Melake-Berhan A."/>
            <person name="Jones K.M."/>
            <person name="Redman J."/>
            <person name="Chen G."/>
            <person name="Cahoon E.B."/>
            <person name="Gedil M."/>
            <person name="Stanke M."/>
            <person name="Haas B.J."/>
            <person name="Wortman J.R."/>
            <person name="Fraser-Liggett C.M."/>
            <person name="Ravel J."/>
            <person name="Rabinowicz P.D."/>
        </authorList>
    </citation>
    <scope>NUCLEOTIDE SEQUENCE [LARGE SCALE GENOMIC DNA]</scope>
    <source>
        <strain evidence="3">cv. Hale</strain>
    </source>
</reference>
<feature type="non-terminal residue" evidence="2">
    <location>
        <position position="131"/>
    </location>
</feature>
<dbReference type="CDD" id="cd06558">
    <property type="entry name" value="crotonase-like"/>
    <property type="match status" value="1"/>
</dbReference>
<dbReference type="EMBL" id="EQ994518">
    <property type="protein sequence ID" value="EEF22370.1"/>
    <property type="molecule type" value="Genomic_DNA"/>
</dbReference>
<organism evidence="2 3">
    <name type="scientific">Ricinus communis</name>
    <name type="common">Castor bean</name>
    <dbReference type="NCBI Taxonomy" id="3988"/>
    <lineage>
        <taxon>Eukaryota</taxon>
        <taxon>Viridiplantae</taxon>
        <taxon>Streptophyta</taxon>
        <taxon>Embryophyta</taxon>
        <taxon>Tracheophyta</taxon>
        <taxon>Spermatophyta</taxon>
        <taxon>Magnoliopsida</taxon>
        <taxon>eudicotyledons</taxon>
        <taxon>Gunneridae</taxon>
        <taxon>Pentapetalae</taxon>
        <taxon>rosids</taxon>
        <taxon>fabids</taxon>
        <taxon>Malpighiales</taxon>
        <taxon>Euphorbiaceae</taxon>
        <taxon>Acalyphoideae</taxon>
        <taxon>Acalypheae</taxon>
        <taxon>Ricinus</taxon>
    </lineage>
</organism>
<accession>B9TP43</accession>
<dbReference type="Gene3D" id="3.90.226.10">
    <property type="entry name" value="2-enoyl-CoA Hydratase, Chain A, domain 1"/>
    <property type="match status" value="1"/>
</dbReference>
<dbReference type="SUPFAM" id="SSF52096">
    <property type="entry name" value="ClpP/crotonase"/>
    <property type="match status" value="1"/>
</dbReference>
<protein>
    <submittedName>
        <fullName evidence="2">3-hydroxybutyryl-CoA dehydratase, putative</fullName>
        <ecNumber evidence="2">4.2.1.55</ecNumber>
    </submittedName>
</protein>